<feature type="transmembrane region" description="Helical" evidence="13">
    <location>
        <begin position="363"/>
        <end position="390"/>
    </location>
</feature>
<dbReference type="PANTHER" id="PTHR11690">
    <property type="entry name" value="AMILORIDE-SENSITIVE SODIUM CHANNEL-RELATED"/>
    <property type="match status" value="1"/>
</dbReference>
<sequence>MGYWTDLRVWLLRDPAKLIRYLVLFVCCVIVIVQLYECFSKLHDPPISTHSYYNVNQTIEMPAITICREPPYREDVLSQLSKGECPHPKYATCWLDYPFGRIPLDEFFMNGTYEQNETFYSFGLGGAEENVYIDSSLHFYMGRCYTLRPRIAMKRVSKPVGYSLMLEHNVGQTATSDVDFVSGAGWHVFIHDKRENFTEINMKGSGRVEYVFVAINEEIEIKLQSQYFNNVESRKDSCSNQEGYSDLKCGEICIWQDLAEKTNCSGPWMPDVQHQPCNDTDSIRDLIASYKAVYESDDDFDCDCLEPCESRIYTTYVQSRKEFRQPEPRTLIFIYYTTKLISMLEERPSYDATQFISEVGGSLGFLLGLSVLGLIGILEHLTLFFCGGCIKSLQLKHEKKKLAAANAEDDASQSSAETLDVNEVYIVNNEKLTKY</sequence>
<dbReference type="GO" id="GO:0005886">
    <property type="term" value="C:plasma membrane"/>
    <property type="evidence" value="ECO:0007669"/>
    <property type="project" value="TreeGrafter"/>
</dbReference>
<evidence type="ECO:0000256" key="8">
    <source>
        <dbReference type="ARBA" id="ARBA00023065"/>
    </source>
</evidence>
<dbReference type="STRING" id="30019.A0A0M4E5J3"/>
<evidence type="ECO:0000256" key="3">
    <source>
        <dbReference type="ARBA" id="ARBA00022448"/>
    </source>
</evidence>
<evidence type="ECO:0000256" key="11">
    <source>
        <dbReference type="ARBA" id="ARBA00023303"/>
    </source>
</evidence>
<evidence type="ECO:0000256" key="6">
    <source>
        <dbReference type="ARBA" id="ARBA00022989"/>
    </source>
</evidence>
<dbReference type="PANTHER" id="PTHR11690:SF248">
    <property type="entry name" value="PICKPOCKET 17, ISOFORM A"/>
    <property type="match status" value="1"/>
</dbReference>
<evidence type="ECO:0000313" key="14">
    <source>
        <dbReference type="EMBL" id="ALC39396.1"/>
    </source>
</evidence>
<name>A0A0M4E5J3_DROBS</name>
<dbReference type="GO" id="GO:0015280">
    <property type="term" value="F:ligand-gated sodium channel activity"/>
    <property type="evidence" value="ECO:0007669"/>
    <property type="project" value="TreeGrafter"/>
</dbReference>
<organism evidence="14 16">
    <name type="scientific">Drosophila busckii</name>
    <name type="common">Fruit fly</name>
    <dbReference type="NCBI Taxonomy" id="30019"/>
    <lineage>
        <taxon>Eukaryota</taxon>
        <taxon>Metazoa</taxon>
        <taxon>Ecdysozoa</taxon>
        <taxon>Arthropoda</taxon>
        <taxon>Hexapoda</taxon>
        <taxon>Insecta</taxon>
        <taxon>Pterygota</taxon>
        <taxon>Neoptera</taxon>
        <taxon>Endopterygota</taxon>
        <taxon>Diptera</taxon>
        <taxon>Brachycera</taxon>
        <taxon>Muscomorpha</taxon>
        <taxon>Ephydroidea</taxon>
        <taxon>Drosophilidae</taxon>
        <taxon>Drosophila</taxon>
    </lineage>
</organism>
<dbReference type="AlphaFoldDB" id="A0A0M4E5J3"/>
<keyword evidence="4 12" id="KW-0894">Sodium channel</keyword>
<gene>
    <name evidence="14" type="ORF">Dbus_chr2Lg1481</name>
    <name evidence="15" type="ORF">Dbus_chr2Lg1538</name>
</gene>
<dbReference type="Proteomes" id="UP000494163">
    <property type="component" value="Chromosome 2L"/>
</dbReference>
<evidence type="ECO:0000256" key="12">
    <source>
        <dbReference type="RuleBase" id="RU000679"/>
    </source>
</evidence>
<keyword evidence="9 13" id="KW-0472">Membrane</keyword>
<keyword evidence="5 12" id="KW-0812">Transmembrane</keyword>
<keyword evidence="7" id="KW-0915">Sodium</keyword>
<dbReference type="OMA" id="YATCWMN"/>
<proteinExistence type="inferred from homology"/>
<keyword evidence="3 12" id="KW-0813">Transport</keyword>
<feature type="transmembrane region" description="Helical" evidence="13">
    <location>
        <begin position="18"/>
        <end position="36"/>
    </location>
</feature>
<dbReference type="EMBL" id="CP012523">
    <property type="protein sequence ID" value="ALC39453.1"/>
    <property type="molecule type" value="Genomic_DNA"/>
</dbReference>
<evidence type="ECO:0000256" key="7">
    <source>
        <dbReference type="ARBA" id="ARBA00023053"/>
    </source>
</evidence>
<evidence type="ECO:0000313" key="16">
    <source>
        <dbReference type="Proteomes" id="UP000494163"/>
    </source>
</evidence>
<evidence type="ECO:0000256" key="9">
    <source>
        <dbReference type="ARBA" id="ARBA00023136"/>
    </source>
</evidence>
<keyword evidence="11 12" id="KW-0407">Ion channel</keyword>
<evidence type="ECO:0000256" key="4">
    <source>
        <dbReference type="ARBA" id="ARBA00022461"/>
    </source>
</evidence>
<dbReference type="EMBL" id="CP012523">
    <property type="protein sequence ID" value="ALC39396.1"/>
    <property type="molecule type" value="Genomic_DNA"/>
</dbReference>
<keyword evidence="10 12" id="KW-0739">Sodium transport</keyword>
<evidence type="ECO:0000256" key="10">
    <source>
        <dbReference type="ARBA" id="ARBA00023201"/>
    </source>
</evidence>
<comment type="subcellular location">
    <subcellularLocation>
        <location evidence="1">Membrane</location>
        <topology evidence="1">Multi-pass membrane protein</topology>
    </subcellularLocation>
</comment>
<evidence type="ECO:0000256" key="5">
    <source>
        <dbReference type="ARBA" id="ARBA00022692"/>
    </source>
</evidence>
<evidence type="ECO:0000313" key="15">
    <source>
        <dbReference type="EMBL" id="ALC39453.1"/>
    </source>
</evidence>
<dbReference type="OrthoDB" id="7939651at2759"/>
<comment type="similarity">
    <text evidence="2 12">Belongs to the amiloride-sensitive sodium channel (TC 1.A.6) family.</text>
</comment>
<evidence type="ECO:0000256" key="1">
    <source>
        <dbReference type="ARBA" id="ARBA00004141"/>
    </source>
</evidence>
<protein>
    <submittedName>
        <fullName evidence="14">CG13278</fullName>
    </submittedName>
</protein>
<keyword evidence="16" id="KW-1185">Reference proteome</keyword>
<accession>A0A0M4E5J3</accession>
<keyword evidence="8 12" id="KW-0406">Ion transport</keyword>
<dbReference type="Pfam" id="PF00858">
    <property type="entry name" value="ASC"/>
    <property type="match status" value="2"/>
</dbReference>
<evidence type="ECO:0000256" key="13">
    <source>
        <dbReference type="SAM" id="Phobius"/>
    </source>
</evidence>
<dbReference type="Gene3D" id="1.10.287.770">
    <property type="entry name" value="YojJ-like"/>
    <property type="match status" value="1"/>
</dbReference>
<keyword evidence="6 13" id="KW-1133">Transmembrane helix</keyword>
<evidence type="ECO:0000256" key="2">
    <source>
        <dbReference type="ARBA" id="ARBA00007193"/>
    </source>
</evidence>
<reference evidence="14 16" key="1">
    <citation type="submission" date="2015-08" db="EMBL/GenBank/DDBJ databases">
        <title>Ancestral chromatin configuration constrains chromatin evolution on differentiating sex chromosomes in Drosophila.</title>
        <authorList>
            <person name="Zhou Q."/>
            <person name="Bachtrog D."/>
        </authorList>
    </citation>
    <scope>NUCLEOTIDE SEQUENCE [LARGE SCALE GENOMIC DNA]</scope>
    <source>
        <tissue evidence="14">Whole larvae</tissue>
    </source>
</reference>
<dbReference type="InterPro" id="IPR001873">
    <property type="entry name" value="ENaC"/>
</dbReference>